<feature type="transmembrane region" description="Helical" evidence="9">
    <location>
        <begin position="672"/>
        <end position="693"/>
    </location>
</feature>
<feature type="transmembrane region" description="Helical" evidence="9">
    <location>
        <begin position="67"/>
        <end position="87"/>
    </location>
</feature>
<evidence type="ECO:0000313" key="11">
    <source>
        <dbReference type="EMBL" id="WDE09400.1"/>
    </source>
</evidence>
<evidence type="ECO:0000256" key="6">
    <source>
        <dbReference type="ARBA" id="ARBA00022967"/>
    </source>
</evidence>
<dbReference type="InterPro" id="IPR050510">
    <property type="entry name" value="Cation_transp_ATPase_P-type"/>
</dbReference>
<dbReference type="InterPro" id="IPR006068">
    <property type="entry name" value="ATPase_P-typ_cation-transptr_C"/>
</dbReference>
<protein>
    <submittedName>
        <fullName evidence="11">HAD-IC family P-type ATPase</fullName>
    </submittedName>
</protein>
<dbReference type="InterPro" id="IPR023298">
    <property type="entry name" value="ATPase_P-typ_TM_dom_sf"/>
</dbReference>
<comment type="subcellular location">
    <subcellularLocation>
        <location evidence="1">Membrane</location>
        <topology evidence="1">Multi-pass membrane protein</topology>
    </subcellularLocation>
</comment>
<feature type="transmembrane region" description="Helical" evidence="9">
    <location>
        <begin position="837"/>
        <end position="861"/>
    </location>
</feature>
<feature type="transmembrane region" description="Helical" evidence="9">
    <location>
        <begin position="263"/>
        <end position="289"/>
    </location>
</feature>
<dbReference type="SFLD" id="SFLDS00003">
    <property type="entry name" value="Haloacid_Dehalogenase"/>
    <property type="match status" value="1"/>
</dbReference>
<comment type="similarity">
    <text evidence="2">Belongs to the cation transport ATPase (P-type) (TC 3.A.3) family. Type IIA subfamily.</text>
</comment>
<keyword evidence="7 9" id="KW-1133">Transmembrane helix</keyword>
<keyword evidence="12" id="KW-1185">Reference proteome</keyword>
<feature type="transmembrane region" description="Helical" evidence="9">
    <location>
        <begin position="813"/>
        <end position="831"/>
    </location>
</feature>
<evidence type="ECO:0000256" key="2">
    <source>
        <dbReference type="ARBA" id="ARBA00005675"/>
    </source>
</evidence>
<feature type="transmembrane region" description="Helical" evidence="9">
    <location>
        <begin position="42"/>
        <end position="61"/>
    </location>
</feature>
<dbReference type="PROSITE" id="PS00154">
    <property type="entry name" value="ATPASE_E1_E2"/>
    <property type="match status" value="1"/>
</dbReference>
<dbReference type="InterPro" id="IPR018303">
    <property type="entry name" value="ATPase_P-typ_P_site"/>
</dbReference>
<keyword evidence="5" id="KW-0067">ATP-binding</keyword>
<evidence type="ECO:0000259" key="10">
    <source>
        <dbReference type="SMART" id="SM00831"/>
    </source>
</evidence>
<evidence type="ECO:0000256" key="3">
    <source>
        <dbReference type="ARBA" id="ARBA00022692"/>
    </source>
</evidence>
<dbReference type="Gene3D" id="1.20.1110.10">
    <property type="entry name" value="Calcium-transporting ATPase, transmembrane domain"/>
    <property type="match status" value="1"/>
</dbReference>
<dbReference type="Gene3D" id="2.70.150.10">
    <property type="entry name" value="Calcium-transporting ATPase, cytoplasmic transduction domain A"/>
    <property type="match status" value="1"/>
</dbReference>
<dbReference type="SFLD" id="SFLDF00027">
    <property type="entry name" value="p-type_atpase"/>
    <property type="match status" value="1"/>
</dbReference>
<sequence length="880" mass="95644">MSTAFPTHLTAVEAGQRLANYGSNTLPEAKPPSLFNIFLRQFISPFIYVLFAAALVSFFLGQHINGYFIFAVLLLNALIGTIQEFSAEKAANALKKMVPSYAYVVRDHKVVKINSADLVVGDLVKLVSGDKIPADICLCSHDELQVDESMITGESVAVEKSFSQRSAQPGAGQQKAAVDTENRHRFCYAGTVVMRGRGLGHVIATGEDTEIGKIASDVGQGQTKPPLLLRIETFTLRITYGILILIALIFMITLIRGDDLGSVFLLAVALAVSAIPEGLPAAITVALAIGMRRMAKVKVIIRNLLAVEALGSCTYIASDKTGTLTVNEMTIKDIYLSGGGFYRVSGQGLNPEGEISAVDHNGEVSRLELLVMAGLLANEAYLAPSGDGWSGQGDMVDVAFLLLGLKYGTDYQQSRKACPELGQIPYESENAYCASVNLYRGKNYLFVKGSVEKLLTMCAPDPALAGVSAAAKTMATRGQRVLGLAYTLVDSIDGKLEPLLHDLTFIGLVAMIDPLRPEVPAAVSECKRADINVAMITGDHPDTALALARESGIADQQMQAVTGEQLTQAYQQGRARFSLCIHGSNVFARVSPHQKKQIIDQLMHDGDFVAVTGDGVNDAPALTQAHVGIAMGLRGTDVARQSADIILTDDNFASIVQGIRQGRIVYNNIRKVIFLLISTGAAEILLVLFSLLFSTPLPLFPLQLLWLNLVTNGIQDVALAFEPAEGNELRQQARPPDEAIFNPLMIERVLINALVMGTLAFTFFKWQLDAGVAEDQARNLTLLLMVLFENVHVLNSRSEHLSIFRQYFWGNKFLLFGMLTAQGVHIGAMYTPGLRDWLALSPVTLEQWSMLLLIATILIVVDEGHKLYHKRFMSASRENF</sequence>
<dbReference type="PANTHER" id="PTHR43294:SF20">
    <property type="entry name" value="P-TYPE ATPASE"/>
    <property type="match status" value="1"/>
</dbReference>
<dbReference type="InterPro" id="IPR008250">
    <property type="entry name" value="ATPase_P-typ_transduc_dom_A_sf"/>
</dbReference>
<dbReference type="Pfam" id="PF00690">
    <property type="entry name" value="Cation_ATPase_N"/>
    <property type="match status" value="1"/>
</dbReference>
<organism evidence="11 12">
    <name type="scientific">Thalassomonas haliotis</name>
    <dbReference type="NCBI Taxonomy" id="485448"/>
    <lineage>
        <taxon>Bacteria</taxon>
        <taxon>Pseudomonadati</taxon>
        <taxon>Pseudomonadota</taxon>
        <taxon>Gammaproteobacteria</taxon>
        <taxon>Alteromonadales</taxon>
        <taxon>Colwelliaceae</taxon>
        <taxon>Thalassomonas</taxon>
    </lineage>
</organism>
<dbReference type="PANTHER" id="PTHR43294">
    <property type="entry name" value="SODIUM/POTASSIUM-TRANSPORTING ATPASE SUBUNIT ALPHA"/>
    <property type="match status" value="1"/>
</dbReference>
<dbReference type="PRINTS" id="PR00120">
    <property type="entry name" value="HATPASE"/>
</dbReference>
<dbReference type="InterPro" id="IPR001757">
    <property type="entry name" value="P_typ_ATPase"/>
</dbReference>
<dbReference type="Pfam" id="PF00689">
    <property type="entry name" value="Cation_ATPase_C"/>
    <property type="match status" value="1"/>
</dbReference>
<dbReference type="Gene3D" id="3.40.50.1000">
    <property type="entry name" value="HAD superfamily/HAD-like"/>
    <property type="match status" value="1"/>
</dbReference>
<dbReference type="PRINTS" id="PR00119">
    <property type="entry name" value="CATATPASE"/>
</dbReference>
<proteinExistence type="inferred from homology"/>
<dbReference type="SUPFAM" id="SSF81665">
    <property type="entry name" value="Calcium ATPase, transmembrane domain M"/>
    <property type="match status" value="1"/>
</dbReference>
<dbReference type="RefSeq" id="WP_274049337.1">
    <property type="nucleotide sequence ID" value="NZ_CP059693.1"/>
</dbReference>
<keyword evidence="8 9" id="KW-0472">Membrane</keyword>
<name>A0ABY7V809_9GAMM</name>
<evidence type="ECO:0000256" key="5">
    <source>
        <dbReference type="ARBA" id="ARBA00022840"/>
    </source>
</evidence>
<dbReference type="EMBL" id="CP059693">
    <property type="protein sequence ID" value="WDE09400.1"/>
    <property type="molecule type" value="Genomic_DNA"/>
</dbReference>
<evidence type="ECO:0000313" key="12">
    <source>
        <dbReference type="Proteomes" id="UP001215231"/>
    </source>
</evidence>
<evidence type="ECO:0000256" key="7">
    <source>
        <dbReference type="ARBA" id="ARBA00022989"/>
    </source>
</evidence>
<dbReference type="InterPro" id="IPR044492">
    <property type="entry name" value="P_typ_ATPase_HD_dom"/>
</dbReference>
<dbReference type="InterPro" id="IPR023299">
    <property type="entry name" value="ATPase_P-typ_cyto_dom_N"/>
</dbReference>
<dbReference type="SUPFAM" id="SSF81653">
    <property type="entry name" value="Calcium ATPase, transduction domain A"/>
    <property type="match status" value="1"/>
</dbReference>
<dbReference type="InterPro" id="IPR004014">
    <property type="entry name" value="ATPase_P-typ_cation-transptr_N"/>
</dbReference>
<evidence type="ECO:0000256" key="8">
    <source>
        <dbReference type="ARBA" id="ARBA00023136"/>
    </source>
</evidence>
<keyword evidence="4" id="KW-0547">Nucleotide-binding</keyword>
<dbReference type="Gene3D" id="3.40.1110.10">
    <property type="entry name" value="Calcium-transporting ATPase, cytoplasmic domain N"/>
    <property type="match status" value="1"/>
</dbReference>
<dbReference type="InterPro" id="IPR059000">
    <property type="entry name" value="ATPase_P-type_domA"/>
</dbReference>
<dbReference type="InterPro" id="IPR023214">
    <property type="entry name" value="HAD_sf"/>
</dbReference>
<dbReference type="Pfam" id="PF00702">
    <property type="entry name" value="Hydrolase"/>
    <property type="match status" value="1"/>
</dbReference>
<gene>
    <name evidence="11" type="ORF">H3N35_13740</name>
</gene>
<dbReference type="SUPFAM" id="SSF81660">
    <property type="entry name" value="Metal cation-transporting ATPase, ATP-binding domain N"/>
    <property type="match status" value="1"/>
</dbReference>
<dbReference type="Pfam" id="PF13246">
    <property type="entry name" value="Cation_ATPase"/>
    <property type="match status" value="1"/>
</dbReference>
<dbReference type="SFLD" id="SFLDG00002">
    <property type="entry name" value="C1.7:_P-type_atpase_like"/>
    <property type="match status" value="1"/>
</dbReference>
<feature type="transmembrane region" description="Helical" evidence="9">
    <location>
        <begin position="745"/>
        <end position="764"/>
    </location>
</feature>
<evidence type="ECO:0000256" key="4">
    <source>
        <dbReference type="ARBA" id="ARBA00022741"/>
    </source>
</evidence>
<dbReference type="SUPFAM" id="SSF56784">
    <property type="entry name" value="HAD-like"/>
    <property type="match status" value="1"/>
</dbReference>
<evidence type="ECO:0000256" key="1">
    <source>
        <dbReference type="ARBA" id="ARBA00004141"/>
    </source>
</evidence>
<dbReference type="Pfam" id="PF00122">
    <property type="entry name" value="E1-E2_ATPase"/>
    <property type="match status" value="1"/>
</dbReference>
<keyword evidence="6" id="KW-1278">Translocase</keyword>
<feature type="transmembrane region" description="Helical" evidence="9">
    <location>
        <begin position="238"/>
        <end position="257"/>
    </location>
</feature>
<dbReference type="NCBIfam" id="TIGR01494">
    <property type="entry name" value="ATPase_P-type"/>
    <property type="match status" value="3"/>
</dbReference>
<evidence type="ECO:0000256" key="9">
    <source>
        <dbReference type="SAM" id="Phobius"/>
    </source>
</evidence>
<dbReference type="Proteomes" id="UP001215231">
    <property type="component" value="Chromosome"/>
</dbReference>
<keyword evidence="3 9" id="KW-0812">Transmembrane</keyword>
<feature type="domain" description="Cation-transporting P-type ATPase N-terminal" evidence="10">
    <location>
        <begin position="1"/>
        <end position="62"/>
    </location>
</feature>
<reference evidence="11 12" key="1">
    <citation type="journal article" date="2022" name="Mar. Drugs">
        <title>Bioassay-Guided Fractionation Leads to the Detection of Cholic Acid Generated by the Rare Thalassomonas sp.</title>
        <authorList>
            <person name="Pheiffer F."/>
            <person name="Schneider Y.K."/>
            <person name="Hansen E.H."/>
            <person name="Andersen J.H."/>
            <person name="Isaksson J."/>
            <person name="Busche T."/>
            <person name="R C."/>
            <person name="Kalinowski J."/>
            <person name="Zyl L.V."/>
            <person name="Trindade M."/>
        </authorList>
    </citation>
    <scope>NUCLEOTIDE SEQUENCE [LARGE SCALE GENOMIC DNA]</scope>
    <source>
        <strain evidence="11 12">A5K-61T</strain>
    </source>
</reference>
<accession>A0ABY7V809</accession>
<dbReference type="SMART" id="SM00831">
    <property type="entry name" value="Cation_ATPase_N"/>
    <property type="match status" value="1"/>
</dbReference>
<dbReference type="InterPro" id="IPR036412">
    <property type="entry name" value="HAD-like_sf"/>
</dbReference>